<dbReference type="InterPro" id="IPR051060">
    <property type="entry name" value="Carbamoyltrans_HypF-like"/>
</dbReference>
<comment type="similarity">
    <text evidence="2">Belongs to the carbamoyltransferase HypF family.</text>
</comment>
<dbReference type="NCBIfam" id="TIGR00143">
    <property type="entry name" value="hypF"/>
    <property type="match status" value="1"/>
</dbReference>
<feature type="domain" description="YrdC-like" evidence="11">
    <location>
        <begin position="201"/>
        <end position="385"/>
    </location>
</feature>
<evidence type="ECO:0000256" key="9">
    <source>
        <dbReference type="ARBA" id="ARBA00078219"/>
    </source>
</evidence>
<comment type="caution">
    <text evidence="12">The sequence shown here is derived from an EMBL/GenBank/DDBJ whole genome shotgun (WGS) entry which is preliminary data.</text>
</comment>
<keyword evidence="6" id="KW-0862">Zinc</keyword>
<evidence type="ECO:0000256" key="3">
    <source>
        <dbReference type="ARBA" id="ARBA00022598"/>
    </source>
</evidence>
<dbReference type="PIRSF" id="PIRSF006256">
    <property type="entry name" value="CMPcnvr_hdrg_mat"/>
    <property type="match status" value="1"/>
</dbReference>
<dbReference type="SUPFAM" id="SSF54975">
    <property type="entry name" value="Acylphosphatase/BLUF domain-like"/>
    <property type="match status" value="1"/>
</dbReference>
<protein>
    <recommendedName>
        <fullName evidence="8">Carbamoyl phosphate-converting enzyme HypF</fullName>
    </recommendedName>
    <alternativeName>
        <fullName evidence="9">[NiFe]-hydrogenase maturation factor HypF</fullName>
    </alternativeName>
</protein>
<dbReference type="Pfam" id="PF17788">
    <property type="entry name" value="HypF_C"/>
    <property type="match status" value="1"/>
</dbReference>
<dbReference type="Pfam" id="PF07503">
    <property type="entry name" value="zf-HYPF"/>
    <property type="match status" value="2"/>
</dbReference>
<dbReference type="InterPro" id="IPR011125">
    <property type="entry name" value="Znf_HypF"/>
</dbReference>
<dbReference type="SUPFAM" id="SSF53067">
    <property type="entry name" value="Actin-like ATPase domain"/>
    <property type="match status" value="1"/>
</dbReference>
<evidence type="ECO:0000256" key="5">
    <source>
        <dbReference type="ARBA" id="ARBA00022771"/>
    </source>
</evidence>
<dbReference type="Pfam" id="PF22521">
    <property type="entry name" value="HypF_C_2"/>
    <property type="match status" value="1"/>
</dbReference>
<evidence type="ECO:0000256" key="6">
    <source>
        <dbReference type="ARBA" id="ARBA00022833"/>
    </source>
</evidence>
<evidence type="ECO:0000256" key="7">
    <source>
        <dbReference type="ARBA" id="ARBA00048220"/>
    </source>
</evidence>
<dbReference type="SUPFAM" id="SSF55821">
    <property type="entry name" value="YrdC/RibB"/>
    <property type="match status" value="1"/>
</dbReference>
<reference evidence="12" key="1">
    <citation type="submission" date="2019-08" db="EMBL/GenBank/DDBJ databases">
        <authorList>
            <person name="Kucharzyk K."/>
            <person name="Murdoch R.W."/>
            <person name="Higgins S."/>
            <person name="Loffler F."/>
        </authorList>
    </citation>
    <scope>NUCLEOTIDE SEQUENCE</scope>
</reference>
<dbReference type="PROSITE" id="PS00150">
    <property type="entry name" value="ACYLPHOSPHATASE_1"/>
    <property type="match status" value="1"/>
</dbReference>
<keyword evidence="3 12" id="KW-0436">Ligase</keyword>
<dbReference type="InterPro" id="IPR036046">
    <property type="entry name" value="Acylphosphatase-like_dom_sf"/>
</dbReference>
<comment type="pathway">
    <text evidence="1">Protein modification; [NiFe] hydrogenase maturation.</text>
</comment>
<dbReference type="PANTHER" id="PTHR42959:SF1">
    <property type="entry name" value="CARBAMOYLTRANSFERASE HYPF"/>
    <property type="match status" value="1"/>
</dbReference>
<dbReference type="FunFam" id="3.30.420.40:FF:000124">
    <property type="entry name" value="Carbamoyltransferase HypF"/>
    <property type="match status" value="1"/>
</dbReference>
<dbReference type="GO" id="GO:0016743">
    <property type="term" value="F:carboxyl- or carbamoyltransferase activity"/>
    <property type="evidence" value="ECO:0007669"/>
    <property type="project" value="InterPro"/>
</dbReference>
<dbReference type="Gene3D" id="3.30.420.360">
    <property type="match status" value="1"/>
</dbReference>
<evidence type="ECO:0000259" key="11">
    <source>
        <dbReference type="PROSITE" id="PS51163"/>
    </source>
</evidence>
<dbReference type="PROSITE" id="PS51160">
    <property type="entry name" value="ACYLPHOSPHATASE_3"/>
    <property type="match status" value="1"/>
</dbReference>
<dbReference type="GO" id="GO:0051604">
    <property type="term" value="P:protein maturation"/>
    <property type="evidence" value="ECO:0007669"/>
    <property type="project" value="TreeGrafter"/>
</dbReference>
<dbReference type="Gene3D" id="3.30.420.40">
    <property type="match status" value="1"/>
</dbReference>
<name>A0A644WXF1_9ZZZZ</name>
<feature type="domain" description="Acylphosphatase-like" evidence="10">
    <location>
        <begin position="6"/>
        <end position="92"/>
    </location>
</feature>
<keyword evidence="12" id="KW-0808">Transferase</keyword>
<comment type="catalytic activity">
    <reaction evidence="7">
        <text>C-terminal L-cysteinyl-[HypE protein] + carbamoyl phosphate + ATP + H2O = C-terminal S-carboxamide-L-cysteinyl-[HypE protein] + AMP + phosphate + diphosphate + H(+)</text>
        <dbReference type="Rhea" id="RHEA:55636"/>
        <dbReference type="Rhea" id="RHEA-COMP:14247"/>
        <dbReference type="Rhea" id="RHEA-COMP:14392"/>
        <dbReference type="ChEBI" id="CHEBI:15377"/>
        <dbReference type="ChEBI" id="CHEBI:15378"/>
        <dbReference type="ChEBI" id="CHEBI:30616"/>
        <dbReference type="ChEBI" id="CHEBI:33019"/>
        <dbReference type="ChEBI" id="CHEBI:43474"/>
        <dbReference type="ChEBI" id="CHEBI:58228"/>
        <dbReference type="ChEBI" id="CHEBI:76913"/>
        <dbReference type="ChEBI" id="CHEBI:139126"/>
        <dbReference type="ChEBI" id="CHEBI:456215"/>
    </reaction>
</comment>
<evidence type="ECO:0000256" key="4">
    <source>
        <dbReference type="ARBA" id="ARBA00022723"/>
    </source>
</evidence>
<dbReference type="Pfam" id="PF01300">
    <property type="entry name" value="Sua5_yciO_yrdC"/>
    <property type="match status" value="1"/>
</dbReference>
<evidence type="ECO:0000256" key="8">
    <source>
        <dbReference type="ARBA" id="ARBA00075001"/>
    </source>
</evidence>
<sequence length="751" mass="83774">MQELNTFIIHIKGLVQGVGFRPFIFRIASEFNLNGEVENRNDGVFIKINCDENTLNEFVQTVRNTAPPASSIESIETSQAEFIDFSEFQIVKSNSVSDRVTEVSPDIAVCDDCLRDMKTQPNRIDYPFINCTNCGPRFTIIKDLPYDREKTTMREFIMCDDCRKEYTDVRDRRFHAQPVACSVCGPEYTLHCNGESFKGIDLILQQLGDLFQSGKIVAIKGIGGFFLACDALNEEAVQRLRKLKNREGKPFAVMFSSLPKLKEYAHVDAVEEKSLTSLKRPIVLLNSKKELAPSVCVGFGTVGAMLPYMPLHYLLFEKTNLDVIVLTSGNISEEPIITDNSDALSILTKVADAVVTYNRDIYNRADDSVVTVINDKERVSRRSRGYAPAPVNLQLNVDGILATGAELVNCFAIGKHDQAILSQHIGDLKNMETYAFYSESLERYKKLFRFEPKTVVSDLHPDYLSARYAAESGLPHVKVQHHHAHIASCMAEHGLNETVIGVSFDGTGLGDDGNIWGSEFLICDLKNYKRFSHFEYIPLPGGDKVTEEPWRIAVSYLHKYFGMDFLNQNLPFLKDVNPASVAMICQAIDKKINSPLSSGSGRLFDAVSALINLCPVSKFHAEAPMRLESVMDKSIDSYYPFDIDGTIRFEATFKAILRDMEQQVAIPVISAKFHNMIIEAALAMASMMKKECGSNKVVLSGGTFQNKYLLGNLENKLSQAGFEVFSHQRIPTNDGGIALGQLVIAAARKSK</sequence>
<dbReference type="InterPro" id="IPR017968">
    <property type="entry name" value="Acylphosphatase_CS"/>
</dbReference>
<dbReference type="InterPro" id="IPR004421">
    <property type="entry name" value="Carbamoyltransferase_HypF"/>
</dbReference>
<dbReference type="Pfam" id="PF00708">
    <property type="entry name" value="Acylphosphatase"/>
    <property type="match status" value="1"/>
</dbReference>
<evidence type="ECO:0000256" key="1">
    <source>
        <dbReference type="ARBA" id="ARBA00004711"/>
    </source>
</evidence>
<dbReference type="InterPro" id="IPR041440">
    <property type="entry name" value="HypF_C"/>
</dbReference>
<dbReference type="PANTHER" id="PTHR42959">
    <property type="entry name" value="CARBAMOYLTRANSFERASE"/>
    <property type="match status" value="1"/>
</dbReference>
<gene>
    <name evidence="12" type="primary">hypF_12</name>
    <name evidence="12" type="ORF">SDC9_54603</name>
</gene>
<evidence type="ECO:0000313" key="12">
    <source>
        <dbReference type="EMBL" id="MPM08291.1"/>
    </source>
</evidence>
<evidence type="ECO:0000259" key="10">
    <source>
        <dbReference type="PROSITE" id="PS51160"/>
    </source>
</evidence>
<dbReference type="GO" id="GO:0008270">
    <property type="term" value="F:zinc ion binding"/>
    <property type="evidence" value="ECO:0007669"/>
    <property type="project" value="UniProtKB-KW"/>
</dbReference>
<dbReference type="InterPro" id="IPR017945">
    <property type="entry name" value="DHBP_synth_RibB-like_a/b_dom"/>
</dbReference>
<dbReference type="GO" id="GO:0016874">
    <property type="term" value="F:ligase activity"/>
    <property type="evidence" value="ECO:0007669"/>
    <property type="project" value="UniProtKB-KW"/>
</dbReference>
<keyword evidence="5" id="KW-0863">Zinc-finger</keyword>
<dbReference type="InterPro" id="IPR006070">
    <property type="entry name" value="Sua5-like_dom"/>
</dbReference>
<dbReference type="Gene3D" id="3.30.110.120">
    <property type="match status" value="1"/>
</dbReference>
<dbReference type="InterPro" id="IPR043129">
    <property type="entry name" value="ATPase_NBD"/>
</dbReference>
<keyword evidence="4" id="KW-0479">Metal-binding</keyword>
<accession>A0A644WXF1</accession>
<dbReference type="InterPro" id="IPR055128">
    <property type="entry name" value="HypF_C_2"/>
</dbReference>
<dbReference type="Gene3D" id="3.90.870.50">
    <property type="match status" value="1"/>
</dbReference>
<dbReference type="InterPro" id="IPR001792">
    <property type="entry name" value="Acylphosphatase-like_dom"/>
</dbReference>
<dbReference type="PROSITE" id="PS51163">
    <property type="entry name" value="YRDC"/>
    <property type="match status" value="1"/>
</dbReference>
<evidence type="ECO:0000256" key="2">
    <source>
        <dbReference type="ARBA" id="ARBA00008097"/>
    </source>
</evidence>
<organism evidence="12">
    <name type="scientific">bioreactor metagenome</name>
    <dbReference type="NCBI Taxonomy" id="1076179"/>
    <lineage>
        <taxon>unclassified sequences</taxon>
        <taxon>metagenomes</taxon>
        <taxon>ecological metagenomes</taxon>
    </lineage>
</organism>
<dbReference type="EMBL" id="VSSQ01001434">
    <property type="protein sequence ID" value="MPM08291.1"/>
    <property type="molecule type" value="Genomic_DNA"/>
</dbReference>
<proteinExistence type="inferred from homology"/>
<dbReference type="UniPathway" id="UPA00335"/>
<dbReference type="GO" id="GO:0003725">
    <property type="term" value="F:double-stranded RNA binding"/>
    <property type="evidence" value="ECO:0007669"/>
    <property type="project" value="InterPro"/>
</dbReference>
<dbReference type="AlphaFoldDB" id="A0A644WXF1"/>